<name>A0A6H5I0V1_9HYME</name>
<protein>
    <submittedName>
        <fullName evidence="1">Uncharacterized protein</fullName>
    </submittedName>
</protein>
<evidence type="ECO:0000313" key="2">
    <source>
        <dbReference type="Proteomes" id="UP000479190"/>
    </source>
</evidence>
<proteinExistence type="predicted"/>
<evidence type="ECO:0000313" key="1">
    <source>
        <dbReference type="EMBL" id="CAB0029598.1"/>
    </source>
</evidence>
<feature type="non-terminal residue" evidence="1">
    <location>
        <position position="160"/>
    </location>
</feature>
<dbReference type="Proteomes" id="UP000479190">
    <property type="component" value="Unassembled WGS sequence"/>
</dbReference>
<dbReference type="AlphaFoldDB" id="A0A6H5I0V1"/>
<accession>A0A6H5I0V1</accession>
<gene>
    <name evidence="1" type="ORF">TBRA_LOCUS1627</name>
</gene>
<keyword evidence="2" id="KW-1185">Reference proteome</keyword>
<organism evidence="1 2">
    <name type="scientific">Trichogramma brassicae</name>
    <dbReference type="NCBI Taxonomy" id="86971"/>
    <lineage>
        <taxon>Eukaryota</taxon>
        <taxon>Metazoa</taxon>
        <taxon>Ecdysozoa</taxon>
        <taxon>Arthropoda</taxon>
        <taxon>Hexapoda</taxon>
        <taxon>Insecta</taxon>
        <taxon>Pterygota</taxon>
        <taxon>Neoptera</taxon>
        <taxon>Endopterygota</taxon>
        <taxon>Hymenoptera</taxon>
        <taxon>Apocrita</taxon>
        <taxon>Proctotrupomorpha</taxon>
        <taxon>Chalcidoidea</taxon>
        <taxon>Trichogrammatidae</taxon>
        <taxon>Trichogramma</taxon>
    </lineage>
</organism>
<dbReference type="EMBL" id="CADCXV010000335">
    <property type="protein sequence ID" value="CAB0029598.1"/>
    <property type="molecule type" value="Genomic_DNA"/>
</dbReference>
<sequence length="160" mass="18599">MSLTTIIHRINSMLSKICSWRKYKNFRVAEIWRVTASRGIVVDRKKSRSRRSSSVFGSSPREIATLVRRDFSASTLRTERTSPLESPTATSLIQDDQLQDLQIVRIDGRCHAHAVVRTQRHGLPEEGQEVHGQRIPRQLLFRLLQSSRWQENRQMHLNLT</sequence>
<reference evidence="1 2" key="1">
    <citation type="submission" date="2020-02" db="EMBL/GenBank/DDBJ databases">
        <authorList>
            <person name="Ferguson B K."/>
        </authorList>
    </citation>
    <scope>NUCLEOTIDE SEQUENCE [LARGE SCALE GENOMIC DNA]</scope>
</reference>